<feature type="transmembrane region" description="Helical" evidence="5">
    <location>
        <begin position="39"/>
        <end position="59"/>
    </location>
</feature>
<protein>
    <recommendedName>
        <fullName evidence="6">GtrA/DPMS transmembrane domain-containing protein</fullName>
    </recommendedName>
</protein>
<keyword evidence="8" id="KW-1185">Reference proteome</keyword>
<feature type="transmembrane region" description="Helical" evidence="5">
    <location>
        <begin position="96"/>
        <end position="113"/>
    </location>
</feature>
<sequence>MMKGFSALIVIALVNGLIHCQVFFLLYGAVGLTQATSNLAAFCVAAAFSFYVNALFIFGPQQSWSGYLLLNCTMAAVSYGIGSIGDALNLPGWETVALYFLLNLTMGYSFFRFKLLRGRQRV</sequence>
<keyword evidence="2 5" id="KW-0812">Transmembrane</keyword>
<keyword evidence="3 5" id="KW-1133">Transmembrane helix</keyword>
<accession>A0ABY0YMJ1</accession>
<reference evidence="7 8" key="1">
    <citation type="submission" date="2016-10" db="EMBL/GenBank/DDBJ databases">
        <authorList>
            <person name="Varghese N."/>
            <person name="Submissions S."/>
        </authorList>
    </citation>
    <scope>NUCLEOTIDE SEQUENCE [LARGE SCALE GENOMIC DNA]</scope>
    <source>
        <strain evidence="7 8">BS3780</strain>
    </source>
</reference>
<comment type="subcellular location">
    <subcellularLocation>
        <location evidence="1">Membrane</location>
        <topology evidence="1">Multi-pass membrane protein</topology>
    </subcellularLocation>
</comment>
<evidence type="ECO:0000313" key="7">
    <source>
        <dbReference type="EMBL" id="SED72399.1"/>
    </source>
</evidence>
<name>A0ABY0YMJ1_9PSED</name>
<evidence type="ECO:0000256" key="3">
    <source>
        <dbReference type="ARBA" id="ARBA00022989"/>
    </source>
</evidence>
<evidence type="ECO:0000256" key="1">
    <source>
        <dbReference type="ARBA" id="ARBA00004141"/>
    </source>
</evidence>
<organism evidence="7 8">
    <name type="scientific">Pseudomonas kilonensis</name>
    <dbReference type="NCBI Taxonomy" id="132476"/>
    <lineage>
        <taxon>Bacteria</taxon>
        <taxon>Pseudomonadati</taxon>
        <taxon>Pseudomonadota</taxon>
        <taxon>Gammaproteobacteria</taxon>
        <taxon>Pseudomonadales</taxon>
        <taxon>Pseudomonadaceae</taxon>
        <taxon>Pseudomonas</taxon>
    </lineage>
</organism>
<evidence type="ECO:0000259" key="6">
    <source>
        <dbReference type="Pfam" id="PF04138"/>
    </source>
</evidence>
<comment type="caution">
    <text evidence="7">The sequence shown here is derived from an EMBL/GenBank/DDBJ whole genome shotgun (WGS) entry which is preliminary data.</text>
</comment>
<evidence type="ECO:0000256" key="2">
    <source>
        <dbReference type="ARBA" id="ARBA00022692"/>
    </source>
</evidence>
<dbReference type="Pfam" id="PF04138">
    <property type="entry name" value="GtrA_DPMS_TM"/>
    <property type="match status" value="1"/>
</dbReference>
<evidence type="ECO:0000313" key="8">
    <source>
        <dbReference type="Proteomes" id="UP000183915"/>
    </source>
</evidence>
<feature type="domain" description="GtrA/DPMS transmembrane" evidence="6">
    <location>
        <begin position="11"/>
        <end position="93"/>
    </location>
</feature>
<gene>
    <name evidence="7" type="ORF">SAMN04490188_1266</name>
</gene>
<dbReference type="InterPro" id="IPR007267">
    <property type="entry name" value="GtrA_DPMS_TM"/>
</dbReference>
<evidence type="ECO:0000256" key="4">
    <source>
        <dbReference type="ARBA" id="ARBA00023136"/>
    </source>
</evidence>
<keyword evidence="4 5" id="KW-0472">Membrane</keyword>
<dbReference type="Proteomes" id="UP000183915">
    <property type="component" value="Unassembled WGS sequence"/>
</dbReference>
<proteinExistence type="predicted"/>
<feature type="transmembrane region" description="Helical" evidence="5">
    <location>
        <begin position="66"/>
        <end position="84"/>
    </location>
</feature>
<dbReference type="EMBL" id="FNTT01000002">
    <property type="protein sequence ID" value="SED72399.1"/>
    <property type="molecule type" value="Genomic_DNA"/>
</dbReference>
<evidence type="ECO:0000256" key="5">
    <source>
        <dbReference type="SAM" id="Phobius"/>
    </source>
</evidence>